<dbReference type="Proteomes" id="UP000652013">
    <property type="component" value="Unassembled WGS sequence"/>
</dbReference>
<accession>A0A8J3YAW9</accession>
<comment type="caution">
    <text evidence="1">The sequence shown here is derived from an EMBL/GenBank/DDBJ whole genome shotgun (WGS) entry which is preliminary data.</text>
</comment>
<organism evidence="1 2">
    <name type="scientific">Spirilliplanes yamanashiensis</name>
    <dbReference type="NCBI Taxonomy" id="42233"/>
    <lineage>
        <taxon>Bacteria</taxon>
        <taxon>Bacillati</taxon>
        <taxon>Actinomycetota</taxon>
        <taxon>Actinomycetes</taxon>
        <taxon>Micromonosporales</taxon>
        <taxon>Micromonosporaceae</taxon>
        <taxon>Spirilliplanes</taxon>
    </lineage>
</organism>
<gene>
    <name evidence="1" type="ORF">Sya03_38910</name>
</gene>
<evidence type="ECO:0000313" key="2">
    <source>
        <dbReference type="Proteomes" id="UP000652013"/>
    </source>
</evidence>
<dbReference type="AlphaFoldDB" id="A0A8J3YAW9"/>
<evidence type="ECO:0000313" key="1">
    <source>
        <dbReference type="EMBL" id="GIJ04539.1"/>
    </source>
</evidence>
<protein>
    <submittedName>
        <fullName evidence="1">Uncharacterized protein</fullName>
    </submittedName>
</protein>
<keyword evidence="2" id="KW-1185">Reference proteome</keyword>
<sequence length="81" mass="8154">MAAVAGRHAAASTTAASTAVRRAATGVVLVRMWSSPRSGGRADGGIRGDTADDALIGRAAPDLKKFPGPGCGTIRIRAPRV</sequence>
<dbReference type="EMBL" id="BOOY01000028">
    <property type="protein sequence ID" value="GIJ04539.1"/>
    <property type="molecule type" value="Genomic_DNA"/>
</dbReference>
<name>A0A8J3YAW9_9ACTN</name>
<proteinExistence type="predicted"/>
<reference evidence="1" key="1">
    <citation type="submission" date="2021-01" db="EMBL/GenBank/DDBJ databases">
        <title>Whole genome shotgun sequence of Spirilliplanes yamanashiensis NBRC 15828.</title>
        <authorList>
            <person name="Komaki H."/>
            <person name="Tamura T."/>
        </authorList>
    </citation>
    <scope>NUCLEOTIDE SEQUENCE</scope>
    <source>
        <strain evidence="1">NBRC 15828</strain>
    </source>
</reference>